<keyword evidence="9" id="KW-1185">Reference proteome</keyword>
<evidence type="ECO:0000256" key="6">
    <source>
        <dbReference type="SAM" id="MobiDB-lite"/>
    </source>
</evidence>
<name>A0A816HEU9_ADIRI</name>
<gene>
    <name evidence="8" type="ORF">XAT740_LOCUS61836</name>
</gene>
<keyword evidence="3" id="KW-0808">Transferase</keyword>
<dbReference type="EMBL" id="CAJNOR010016665">
    <property type="protein sequence ID" value="CAF1685654.1"/>
    <property type="molecule type" value="Genomic_DNA"/>
</dbReference>
<accession>A0A816HEU9</accession>
<evidence type="ECO:0000256" key="2">
    <source>
        <dbReference type="ARBA" id="ARBA00022478"/>
    </source>
</evidence>
<dbReference type="GO" id="GO:0003899">
    <property type="term" value="F:DNA-directed RNA polymerase activity"/>
    <property type="evidence" value="ECO:0007669"/>
    <property type="project" value="UniProtKB-EC"/>
</dbReference>
<dbReference type="InterPro" id="IPR007644">
    <property type="entry name" value="RNA_pol_bsu_protrusion"/>
</dbReference>
<evidence type="ECO:0000259" key="7">
    <source>
        <dbReference type="Pfam" id="PF04563"/>
    </source>
</evidence>
<dbReference type="Gene3D" id="3.90.1100.10">
    <property type="match status" value="1"/>
</dbReference>
<dbReference type="SUPFAM" id="SSF64484">
    <property type="entry name" value="beta and beta-prime subunits of DNA dependent RNA-polymerase"/>
    <property type="match status" value="1"/>
</dbReference>
<dbReference type="Proteomes" id="UP000663828">
    <property type="component" value="Unassembled WGS sequence"/>
</dbReference>
<evidence type="ECO:0000256" key="4">
    <source>
        <dbReference type="ARBA" id="ARBA00022695"/>
    </source>
</evidence>
<dbReference type="GO" id="GO:0003677">
    <property type="term" value="F:DNA binding"/>
    <property type="evidence" value="ECO:0007669"/>
    <property type="project" value="InterPro"/>
</dbReference>
<evidence type="ECO:0000313" key="8">
    <source>
        <dbReference type="EMBL" id="CAF1685654.1"/>
    </source>
</evidence>
<dbReference type="Pfam" id="PF04563">
    <property type="entry name" value="RNA_pol_Rpb2_1"/>
    <property type="match status" value="1"/>
</dbReference>
<keyword evidence="2" id="KW-0240">DNA-directed RNA polymerase</keyword>
<dbReference type="EC" id="2.7.7.6" evidence="1"/>
<feature type="domain" description="RNA polymerase beta subunit protrusion" evidence="7">
    <location>
        <begin position="46"/>
        <end position="157"/>
    </location>
</feature>
<comment type="caution">
    <text evidence="8">The sequence shown here is derived from an EMBL/GenBank/DDBJ whole genome shotgun (WGS) entry which is preliminary data.</text>
</comment>
<reference evidence="8" key="1">
    <citation type="submission" date="2021-02" db="EMBL/GenBank/DDBJ databases">
        <authorList>
            <person name="Nowell W R."/>
        </authorList>
    </citation>
    <scope>NUCLEOTIDE SEQUENCE</scope>
</reference>
<sequence length="158" mass="17798">MGKKNREHNSTISSTSSTRQQDETFEYLTKTFNRKDGPIPAMCDVTRPHVDSFNWMLKEGLMKAASAILPLEFETNTKLRVKLKFVSLEIARPKAKVVAGANRLSHYVYPAEARMGKSTYSGTLHARIHGEVFDQNGKLIGRESYDRSLGPIPVMVRV</sequence>
<dbReference type="GO" id="GO:0000428">
    <property type="term" value="C:DNA-directed RNA polymerase complex"/>
    <property type="evidence" value="ECO:0007669"/>
    <property type="project" value="UniProtKB-KW"/>
</dbReference>
<feature type="region of interest" description="Disordered" evidence="6">
    <location>
        <begin position="1"/>
        <end position="23"/>
    </location>
</feature>
<keyword evidence="5" id="KW-0804">Transcription</keyword>
<dbReference type="AlphaFoldDB" id="A0A816HEU9"/>
<dbReference type="GO" id="GO:0006351">
    <property type="term" value="P:DNA-templated transcription"/>
    <property type="evidence" value="ECO:0007669"/>
    <property type="project" value="InterPro"/>
</dbReference>
<protein>
    <recommendedName>
        <fullName evidence="1">DNA-directed RNA polymerase</fullName>
        <ecNumber evidence="1">2.7.7.6</ecNumber>
    </recommendedName>
</protein>
<keyword evidence="4" id="KW-0548">Nucleotidyltransferase</keyword>
<evidence type="ECO:0000313" key="9">
    <source>
        <dbReference type="Proteomes" id="UP000663828"/>
    </source>
</evidence>
<evidence type="ECO:0000256" key="1">
    <source>
        <dbReference type="ARBA" id="ARBA00012418"/>
    </source>
</evidence>
<organism evidence="8 9">
    <name type="scientific">Adineta ricciae</name>
    <name type="common">Rotifer</name>
    <dbReference type="NCBI Taxonomy" id="249248"/>
    <lineage>
        <taxon>Eukaryota</taxon>
        <taxon>Metazoa</taxon>
        <taxon>Spiralia</taxon>
        <taxon>Gnathifera</taxon>
        <taxon>Rotifera</taxon>
        <taxon>Eurotatoria</taxon>
        <taxon>Bdelloidea</taxon>
        <taxon>Adinetida</taxon>
        <taxon>Adinetidae</taxon>
        <taxon>Adineta</taxon>
    </lineage>
</organism>
<evidence type="ECO:0000256" key="3">
    <source>
        <dbReference type="ARBA" id="ARBA00022679"/>
    </source>
</evidence>
<proteinExistence type="predicted"/>
<evidence type="ECO:0000256" key="5">
    <source>
        <dbReference type="ARBA" id="ARBA00023163"/>
    </source>
</evidence>